<dbReference type="AlphaFoldDB" id="A0A8K0CJ54"/>
<comment type="caution">
    <text evidence="1">The sequence shown here is derived from an EMBL/GenBank/DDBJ whole genome shotgun (WGS) entry which is preliminary data.</text>
</comment>
<protein>
    <submittedName>
        <fullName evidence="1">Uncharacterized protein</fullName>
    </submittedName>
</protein>
<dbReference type="OrthoDB" id="8192496at2759"/>
<accession>A0A8K0CJ54</accession>
<gene>
    <name evidence="1" type="ORF">ILUMI_18859</name>
</gene>
<evidence type="ECO:0000313" key="2">
    <source>
        <dbReference type="Proteomes" id="UP000801492"/>
    </source>
</evidence>
<dbReference type="EMBL" id="VTPC01084116">
    <property type="protein sequence ID" value="KAF2887314.1"/>
    <property type="molecule type" value="Genomic_DNA"/>
</dbReference>
<keyword evidence="2" id="KW-1185">Reference proteome</keyword>
<dbReference type="Proteomes" id="UP000801492">
    <property type="component" value="Unassembled WGS sequence"/>
</dbReference>
<evidence type="ECO:0000313" key="1">
    <source>
        <dbReference type="EMBL" id="KAF2887314.1"/>
    </source>
</evidence>
<sequence length="118" mass="13717">TVQRVVDRFRSTATVDKSKSSGCTTVLTEDVLEDVRTRMEQRPKKLKLFVPAQDFKDVDLQGKDTIYRILLHTTENLENVITKTYHILTQQQLRNVSDNMKRSRACLHNYGGHKKHTM</sequence>
<organism evidence="1 2">
    <name type="scientific">Ignelater luminosus</name>
    <name type="common">Cucubano</name>
    <name type="synonym">Pyrophorus luminosus</name>
    <dbReference type="NCBI Taxonomy" id="2038154"/>
    <lineage>
        <taxon>Eukaryota</taxon>
        <taxon>Metazoa</taxon>
        <taxon>Ecdysozoa</taxon>
        <taxon>Arthropoda</taxon>
        <taxon>Hexapoda</taxon>
        <taxon>Insecta</taxon>
        <taxon>Pterygota</taxon>
        <taxon>Neoptera</taxon>
        <taxon>Endopterygota</taxon>
        <taxon>Coleoptera</taxon>
        <taxon>Polyphaga</taxon>
        <taxon>Elateriformia</taxon>
        <taxon>Elateroidea</taxon>
        <taxon>Elateridae</taxon>
        <taxon>Agrypninae</taxon>
        <taxon>Pyrophorini</taxon>
        <taxon>Ignelater</taxon>
    </lineage>
</organism>
<proteinExistence type="predicted"/>
<feature type="non-terminal residue" evidence="1">
    <location>
        <position position="1"/>
    </location>
</feature>
<reference evidence="1" key="1">
    <citation type="submission" date="2019-08" db="EMBL/GenBank/DDBJ databases">
        <title>The genome of the North American firefly Photinus pyralis.</title>
        <authorList>
            <consortium name="Photinus pyralis genome working group"/>
            <person name="Fallon T.R."/>
            <person name="Sander Lower S.E."/>
            <person name="Weng J.-K."/>
        </authorList>
    </citation>
    <scope>NUCLEOTIDE SEQUENCE</scope>
    <source>
        <strain evidence="1">TRF0915ILg1</strain>
        <tissue evidence="1">Whole body</tissue>
    </source>
</reference>
<name>A0A8K0CJ54_IGNLU</name>